<evidence type="ECO:0000259" key="6">
    <source>
        <dbReference type="PROSITE" id="PS50808"/>
    </source>
</evidence>
<keyword evidence="1" id="KW-0479">Metal-binding</keyword>
<evidence type="ECO:0000256" key="2">
    <source>
        <dbReference type="ARBA" id="ARBA00022771"/>
    </source>
</evidence>
<dbReference type="Pfam" id="PF04937">
    <property type="entry name" value="DUF659"/>
    <property type="match status" value="1"/>
</dbReference>
<feature type="region of interest" description="Disordered" evidence="5">
    <location>
        <begin position="89"/>
        <end position="110"/>
    </location>
</feature>
<evidence type="ECO:0000256" key="3">
    <source>
        <dbReference type="ARBA" id="ARBA00022833"/>
    </source>
</evidence>
<sequence length="747" mass="84222">MSHLAILKGDTHSSKALSFLMQESYKKLQDFYHVPLSTDWNTGLTLNRVLLQNSCRDKTTAKAVLKLMNAEGLTILPCTKLAGEKKNVNSEEKKLALSNSEADEKKKKKRKDRAMQLTMQMEVQKQLHEQLLDRTLLLNPKTINVNLLRDVAGLRTTMNLKILRGFAVSLLIRQTRRLDSVWVNENERRVRCKHCGKEMTGLNRLKRHLSGTSSRMTPCTQVTPTIGEAFRDEVTKEEFDLTAAKSKRAGEVQMGNDHKRGREEEEEDSSRKNESAENELLLLNKAQKCIGEIKIPDSEELNGPMLQEAVEEVQDHVNKIKDSWAITGCSILLDAWVDQKGHDMVTFVADSPAGPVYLNSFYVSDIKKDVAALTSLVYGVVEDVGVHNVVQIIACSTSGWVGELGQSFKSNNLNVFWSVSVSHCFNLMLVEIGKMDSFGDVLDKVSNITEFINNNPLVWELFKDPTHGTDMTVSSSEFEFVTPYLTAENILKAKNNLEAMVASLDWNKEEGTTVSTLVKDCSFWECVERLVKSTSPLIRSLHLFSTVYNSQHAGYVYDTMDGIKESIAKELNNEEQCYKPLWHVIDDVWNNHLHSPLHVAGYFLNPAAFYSTEFQNDTEVTTDLISALGYLVQECCVVAKIGRQLKMYRLGKGCFNEASQADQVTGVIPGEWWAQKASEHPELQSFAIKVLSQTCEGASRYKLKRNVAEKLLLSKVVSPCEKQHLEELAFVHYNLHLQSSKLQSQTK</sequence>
<dbReference type="EMBL" id="JADBGQ010000005">
    <property type="protein sequence ID" value="KAG5398743.1"/>
    <property type="molecule type" value="Genomic_DNA"/>
</dbReference>
<keyword evidence="3" id="KW-0862">Zinc</keyword>
<name>A0ABQ7MKP1_BRACM</name>
<dbReference type="InterPro" id="IPR003656">
    <property type="entry name" value="Znf_BED"/>
</dbReference>
<gene>
    <name evidence="7" type="primary">A05p046500.1_BraROA</name>
    <name evidence="7" type="ORF">IGI04_020557</name>
</gene>
<reference evidence="7 8" key="1">
    <citation type="submission" date="2021-03" db="EMBL/GenBank/DDBJ databases">
        <authorList>
            <person name="King G.J."/>
            <person name="Bancroft I."/>
            <person name="Baten A."/>
            <person name="Bloomfield J."/>
            <person name="Borpatragohain P."/>
            <person name="He Z."/>
            <person name="Irish N."/>
            <person name="Irwin J."/>
            <person name="Liu K."/>
            <person name="Mauleon R.P."/>
            <person name="Moore J."/>
            <person name="Morris R."/>
            <person name="Ostergaard L."/>
            <person name="Wang B."/>
            <person name="Wells R."/>
        </authorList>
    </citation>
    <scope>NUCLEOTIDE SEQUENCE [LARGE SCALE GENOMIC DNA]</scope>
    <source>
        <strain evidence="7">R-o-18</strain>
        <tissue evidence="7">Leaf</tissue>
    </source>
</reference>
<comment type="caution">
    <text evidence="7">The sequence shown here is derived from an EMBL/GenBank/DDBJ whole genome shotgun (WGS) entry which is preliminary data.</text>
</comment>
<accession>A0ABQ7MKP1</accession>
<organism evidence="7 8">
    <name type="scientific">Brassica rapa subsp. trilocularis</name>
    <dbReference type="NCBI Taxonomy" id="1813537"/>
    <lineage>
        <taxon>Eukaryota</taxon>
        <taxon>Viridiplantae</taxon>
        <taxon>Streptophyta</taxon>
        <taxon>Embryophyta</taxon>
        <taxon>Tracheophyta</taxon>
        <taxon>Spermatophyta</taxon>
        <taxon>Magnoliopsida</taxon>
        <taxon>eudicotyledons</taxon>
        <taxon>Gunneridae</taxon>
        <taxon>Pentapetalae</taxon>
        <taxon>rosids</taxon>
        <taxon>malvids</taxon>
        <taxon>Brassicales</taxon>
        <taxon>Brassicaceae</taxon>
        <taxon>Brassiceae</taxon>
        <taxon>Brassica</taxon>
    </lineage>
</organism>
<dbReference type="InterPro" id="IPR012337">
    <property type="entry name" value="RNaseH-like_sf"/>
</dbReference>
<dbReference type="InterPro" id="IPR007021">
    <property type="entry name" value="DUF659"/>
</dbReference>
<feature type="compositionally biased region" description="Basic and acidic residues" evidence="5">
    <location>
        <begin position="256"/>
        <end position="275"/>
    </location>
</feature>
<dbReference type="Proteomes" id="UP000823674">
    <property type="component" value="Chromosome A05"/>
</dbReference>
<evidence type="ECO:0000256" key="5">
    <source>
        <dbReference type="SAM" id="MobiDB-lite"/>
    </source>
</evidence>
<protein>
    <recommendedName>
        <fullName evidence="6">BED-type domain-containing protein</fullName>
    </recommendedName>
</protein>
<dbReference type="PANTHER" id="PTHR32166">
    <property type="entry name" value="OSJNBA0013A04.12 PROTEIN"/>
    <property type="match status" value="1"/>
</dbReference>
<keyword evidence="2 4" id="KW-0863">Zinc-finger</keyword>
<proteinExistence type="predicted"/>
<keyword evidence="8" id="KW-1185">Reference proteome</keyword>
<dbReference type="PROSITE" id="PS50808">
    <property type="entry name" value="ZF_BED"/>
    <property type="match status" value="1"/>
</dbReference>
<evidence type="ECO:0000256" key="4">
    <source>
        <dbReference type="PROSITE-ProRule" id="PRU00027"/>
    </source>
</evidence>
<dbReference type="SUPFAM" id="SSF53098">
    <property type="entry name" value="Ribonuclease H-like"/>
    <property type="match status" value="1"/>
</dbReference>
<evidence type="ECO:0000256" key="1">
    <source>
        <dbReference type="ARBA" id="ARBA00022723"/>
    </source>
</evidence>
<evidence type="ECO:0000313" key="8">
    <source>
        <dbReference type="Proteomes" id="UP000823674"/>
    </source>
</evidence>
<dbReference type="PANTHER" id="PTHR32166:SF63">
    <property type="entry name" value="HAT TRANSPOSON SUPERFAMILY PROTEIN"/>
    <property type="match status" value="1"/>
</dbReference>
<feature type="region of interest" description="Disordered" evidence="5">
    <location>
        <begin position="245"/>
        <end position="277"/>
    </location>
</feature>
<evidence type="ECO:0000313" key="7">
    <source>
        <dbReference type="EMBL" id="KAG5398743.1"/>
    </source>
</evidence>
<feature type="domain" description="BED-type" evidence="6">
    <location>
        <begin position="176"/>
        <end position="226"/>
    </location>
</feature>